<evidence type="ECO:0000313" key="10">
    <source>
        <dbReference type="EMBL" id="RDU62195.1"/>
    </source>
</evidence>
<dbReference type="Pfam" id="PF01545">
    <property type="entry name" value="Cation_efflux"/>
    <property type="match status" value="1"/>
</dbReference>
<dbReference type="PANTHER" id="PTHR43840:SF15">
    <property type="entry name" value="MITOCHONDRIAL METAL TRANSPORTER 1-RELATED"/>
    <property type="match status" value="1"/>
</dbReference>
<dbReference type="GO" id="GO:0006882">
    <property type="term" value="P:intracellular zinc ion homeostasis"/>
    <property type="evidence" value="ECO:0007669"/>
    <property type="project" value="TreeGrafter"/>
</dbReference>
<dbReference type="NCBIfam" id="TIGR01297">
    <property type="entry name" value="CDF"/>
    <property type="match status" value="1"/>
</dbReference>
<evidence type="ECO:0000256" key="6">
    <source>
        <dbReference type="ARBA" id="ARBA00023136"/>
    </source>
</evidence>
<gene>
    <name evidence="10" type="ORF">CQA43_07370</name>
</gene>
<sequence length="293" mass="32270">MSIQRQATIVSSLTACILISVKFIIGILSGSVAILASAIDSLLDLSASLFNLYALTKAEKPANFEFNYGMGKIESLAAVIEGSVILVSGIFILYQSFKKLFFGGELVYLDYSLYVMLFSLILTTMLVIYLNYIAKKSNNLVIKADALHYKTDILSNGAVLIALVLVHWTHLHIIDAIFGIGIGIYVAYSAFGILKEGVLILLDKALEEQKIESIKQIIASAPQVQSYHDLKTRQSGETNFVEVHLVFDPNISLLDAHKVADSIECAIQNLEGKWEIITHLDPYDDEGAVCNIY</sequence>
<dbReference type="Pfam" id="PF16916">
    <property type="entry name" value="ZT_dimer"/>
    <property type="match status" value="1"/>
</dbReference>
<dbReference type="InterPro" id="IPR050291">
    <property type="entry name" value="CDF_Transporter"/>
</dbReference>
<dbReference type="InterPro" id="IPR027469">
    <property type="entry name" value="Cation_efflux_TMD_sf"/>
</dbReference>
<dbReference type="InterPro" id="IPR058533">
    <property type="entry name" value="Cation_efflux_TM"/>
</dbReference>
<dbReference type="SUPFAM" id="SSF160240">
    <property type="entry name" value="Cation efflux protein cytoplasmic domain-like"/>
    <property type="match status" value="1"/>
</dbReference>
<proteinExistence type="inferred from homology"/>
<feature type="transmembrane region" description="Helical" evidence="7">
    <location>
        <begin position="176"/>
        <end position="194"/>
    </location>
</feature>
<feature type="transmembrane region" description="Helical" evidence="7">
    <location>
        <begin position="153"/>
        <end position="170"/>
    </location>
</feature>
<evidence type="ECO:0000313" key="11">
    <source>
        <dbReference type="Proteomes" id="UP000256650"/>
    </source>
</evidence>
<dbReference type="InterPro" id="IPR027470">
    <property type="entry name" value="Cation_efflux_CTD"/>
</dbReference>
<keyword evidence="6 7" id="KW-0472">Membrane</keyword>
<feature type="transmembrane region" description="Helical" evidence="7">
    <location>
        <begin position="34"/>
        <end position="55"/>
    </location>
</feature>
<feature type="domain" description="Cation efflux protein transmembrane" evidence="8">
    <location>
        <begin position="9"/>
        <end position="202"/>
    </location>
</feature>
<feature type="domain" description="Cation efflux protein cytoplasmic" evidence="9">
    <location>
        <begin position="207"/>
        <end position="283"/>
    </location>
</feature>
<protein>
    <submittedName>
        <fullName evidence="10">Cation transporter</fullName>
    </submittedName>
</protein>
<feature type="transmembrane region" description="Helical" evidence="7">
    <location>
        <begin position="114"/>
        <end position="132"/>
    </location>
</feature>
<dbReference type="GeneID" id="82536101"/>
<comment type="similarity">
    <text evidence="2">Belongs to the cation diffusion facilitator (CDF) transporter (TC 2.A.4) family.</text>
</comment>
<keyword evidence="11" id="KW-1185">Reference proteome</keyword>
<evidence type="ECO:0000256" key="2">
    <source>
        <dbReference type="ARBA" id="ARBA00008114"/>
    </source>
</evidence>
<dbReference type="PROSITE" id="PS51257">
    <property type="entry name" value="PROKAR_LIPOPROTEIN"/>
    <property type="match status" value="1"/>
</dbReference>
<comment type="caution">
    <text evidence="10">The sequence shown here is derived from an EMBL/GenBank/DDBJ whole genome shotgun (WGS) entry which is preliminary data.</text>
</comment>
<dbReference type="GO" id="GO:0015086">
    <property type="term" value="F:cadmium ion transmembrane transporter activity"/>
    <property type="evidence" value="ECO:0007669"/>
    <property type="project" value="TreeGrafter"/>
</dbReference>
<dbReference type="AlphaFoldDB" id="A0A3D8IAX0"/>
<comment type="subcellular location">
    <subcellularLocation>
        <location evidence="1">Membrane</location>
        <topology evidence="1">Multi-pass membrane protein</topology>
    </subcellularLocation>
</comment>
<evidence type="ECO:0000259" key="8">
    <source>
        <dbReference type="Pfam" id="PF01545"/>
    </source>
</evidence>
<organism evidence="10 11">
    <name type="scientific">Helicobacter ganmani</name>
    <dbReference type="NCBI Taxonomy" id="60246"/>
    <lineage>
        <taxon>Bacteria</taxon>
        <taxon>Pseudomonadati</taxon>
        <taxon>Campylobacterota</taxon>
        <taxon>Epsilonproteobacteria</taxon>
        <taxon>Campylobacterales</taxon>
        <taxon>Helicobacteraceae</taxon>
        <taxon>Helicobacter</taxon>
    </lineage>
</organism>
<evidence type="ECO:0000256" key="5">
    <source>
        <dbReference type="ARBA" id="ARBA00022989"/>
    </source>
</evidence>
<dbReference type="Proteomes" id="UP000256650">
    <property type="component" value="Unassembled WGS sequence"/>
</dbReference>
<evidence type="ECO:0000256" key="1">
    <source>
        <dbReference type="ARBA" id="ARBA00004141"/>
    </source>
</evidence>
<dbReference type="EMBL" id="NXLS01000008">
    <property type="protein sequence ID" value="RDU62195.1"/>
    <property type="molecule type" value="Genomic_DNA"/>
</dbReference>
<dbReference type="PANTHER" id="PTHR43840">
    <property type="entry name" value="MITOCHONDRIAL METAL TRANSPORTER 1-RELATED"/>
    <property type="match status" value="1"/>
</dbReference>
<accession>A0A3D8IAX0</accession>
<dbReference type="Gene3D" id="1.20.1510.10">
    <property type="entry name" value="Cation efflux protein transmembrane domain"/>
    <property type="match status" value="1"/>
</dbReference>
<keyword evidence="4 7" id="KW-0812">Transmembrane</keyword>
<dbReference type="OrthoDB" id="9806522at2"/>
<dbReference type="GO" id="GO:0015093">
    <property type="term" value="F:ferrous iron transmembrane transporter activity"/>
    <property type="evidence" value="ECO:0007669"/>
    <property type="project" value="TreeGrafter"/>
</dbReference>
<evidence type="ECO:0000259" key="9">
    <source>
        <dbReference type="Pfam" id="PF16916"/>
    </source>
</evidence>
<dbReference type="RefSeq" id="WP_115552028.1">
    <property type="nucleotide sequence ID" value="NZ_CAONBV010000014.1"/>
</dbReference>
<dbReference type="InterPro" id="IPR002524">
    <property type="entry name" value="Cation_efflux"/>
</dbReference>
<evidence type="ECO:0000256" key="3">
    <source>
        <dbReference type="ARBA" id="ARBA00022448"/>
    </source>
</evidence>
<feature type="transmembrane region" description="Helical" evidence="7">
    <location>
        <begin position="76"/>
        <end position="94"/>
    </location>
</feature>
<keyword evidence="3" id="KW-0813">Transport</keyword>
<dbReference type="GO" id="GO:0015341">
    <property type="term" value="F:zinc efflux antiporter activity"/>
    <property type="evidence" value="ECO:0007669"/>
    <property type="project" value="TreeGrafter"/>
</dbReference>
<keyword evidence="5 7" id="KW-1133">Transmembrane helix</keyword>
<feature type="transmembrane region" description="Helical" evidence="7">
    <location>
        <begin position="7"/>
        <end position="28"/>
    </location>
</feature>
<dbReference type="GO" id="GO:0005886">
    <property type="term" value="C:plasma membrane"/>
    <property type="evidence" value="ECO:0007669"/>
    <property type="project" value="TreeGrafter"/>
</dbReference>
<evidence type="ECO:0000256" key="7">
    <source>
        <dbReference type="SAM" id="Phobius"/>
    </source>
</evidence>
<evidence type="ECO:0000256" key="4">
    <source>
        <dbReference type="ARBA" id="ARBA00022692"/>
    </source>
</evidence>
<dbReference type="SUPFAM" id="SSF161111">
    <property type="entry name" value="Cation efflux protein transmembrane domain-like"/>
    <property type="match status" value="1"/>
</dbReference>
<reference evidence="10 11" key="1">
    <citation type="submission" date="2018-04" db="EMBL/GenBank/DDBJ databases">
        <title>Novel Campyloabacter and Helicobacter Species and Strains.</title>
        <authorList>
            <person name="Mannion A.J."/>
            <person name="Shen Z."/>
            <person name="Fox J.G."/>
        </authorList>
    </citation>
    <scope>NUCLEOTIDE SEQUENCE [LARGE SCALE GENOMIC DNA]</scope>
    <source>
        <strain evidence="10 11">MIT 99-5101</strain>
    </source>
</reference>
<dbReference type="Gene3D" id="3.30.70.1350">
    <property type="entry name" value="Cation efflux protein, cytoplasmic domain"/>
    <property type="match status" value="1"/>
</dbReference>
<dbReference type="InterPro" id="IPR036837">
    <property type="entry name" value="Cation_efflux_CTD_sf"/>
</dbReference>
<name>A0A3D8IAX0_9HELI</name>